<dbReference type="PANTHER" id="PTHR34468">
    <property type="entry name" value="MICROTUBULE-ASSOCIATED FUTSCH-LIKE PROTEIN"/>
    <property type="match status" value="1"/>
</dbReference>
<dbReference type="Proteomes" id="UP001604277">
    <property type="component" value="Unassembled WGS sequence"/>
</dbReference>
<feature type="region of interest" description="Disordered" evidence="1">
    <location>
        <begin position="93"/>
        <end position="152"/>
    </location>
</feature>
<feature type="region of interest" description="Disordered" evidence="1">
    <location>
        <begin position="1"/>
        <end position="80"/>
    </location>
</feature>
<proteinExistence type="predicted"/>
<sequence>MDLHPTPFPGKAQAPKVKSSKKISEATKMNTKGAPVLRQKRVFGTARNPNITSKRVPEKTTTKHSYVVPQKSAKPFRKTQSPIDVQAIPETVTEKKSAEENRTRPKKKSVCFQEKEIGKNEKNLAKGDLLEPHTPVRSPSVVKPRLSGTPYHSAERCSKCRFDRLETSSYWLGQIKLAESVGKNFVSAAFFRLALESKAEPFRNLRIELKKYLARHENLAEDEEWRNLSVTYGLLKEESNVGEENWKACANEESASVQDEEDKELQKENGHECEINVNENMHKKWLVSEFSTGQSSRNADTWWLQYQAIRK</sequence>
<reference evidence="3" key="1">
    <citation type="submission" date="2024-07" db="EMBL/GenBank/DDBJ databases">
        <title>Two chromosome-level genome assemblies of Korean endemic species Abeliophyllum distichum and Forsythia ovata (Oleaceae).</title>
        <authorList>
            <person name="Jang H."/>
        </authorList>
    </citation>
    <scope>NUCLEOTIDE SEQUENCE [LARGE SCALE GENOMIC DNA]</scope>
</reference>
<evidence type="ECO:0000313" key="3">
    <source>
        <dbReference type="Proteomes" id="UP001604277"/>
    </source>
</evidence>
<evidence type="ECO:0000313" key="2">
    <source>
        <dbReference type="EMBL" id="KAL2507532.1"/>
    </source>
</evidence>
<dbReference type="AlphaFoldDB" id="A0ABD1T4B3"/>
<protein>
    <submittedName>
        <fullName evidence="2">Uncharacterized protein</fullName>
    </submittedName>
</protein>
<name>A0ABD1T4B3_9LAMI</name>
<keyword evidence="3" id="KW-1185">Reference proteome</keyword>
<comment type="caution">
    <text evidence="2">The sequence shown here is derived from an EMBL/GenBank/DDBJ whole genome shotgun (WGS) entry which is preliminary data.</text>
</comment>
<feature type="compositionally biased region" description="Basic and acidic residues" evidence="1">
    <location>
        <begin position="93"/>
        <end position="103"/>
    </location>
</feature>
<evidence type="ECO:0000256" key="1">
    <source>
        <dbReference type="SAM" id="MobiDB-lite"/>
    </source>
</evidence>
<gene>
    <name evidence="2" type="ORF">Fot_31179</name>
</gene>
<feature type="compositionally biased region" description="Basic and acidic residues" evidence="1">
    <location>
        <begin position="113"/>
        <end position="131"/>
    </location>
</feature>
<organism evidence="2 3">
    <name type="scientific">Forsythia ovata</name>
    <dbReference type="NCBI Taxonomy" id="205694"/>
    <lineage>
        <taxon>Eukaryota</taxon>
        <taxon>Viridiplantae</taxon>
        <taxon>Streptophyta</taxon>
        <taxon>Embryophyta</taxon>
        <taxon>Tracheophyta</taxon>
        <taxon>Spermatophyta</taxon>
        <taxon>Magnoliopsida</taxon>
        <taxon>eudicotyledons</taxon>
        <taxon>Gunneridae</taxon>
        <taxon>Pentapetalae</taxon>
        <taxon>asterids</taxon>
        <taxon>lamiids</taxon>
        <taxon>Lamiales</taxon>
        <taxon>Oleaceae</taxon>
        <taxon>Forsythieae</taxon>
        <taxon>Forsythia</taxon>
    </lineage>
</organism>
<dbReference type="PANTHER" id="PTHR34468:SF3">
    <property type="entry name" value="OS03G0288900 PROTEIN"/>
    <property type="match status" value="1"/>
</dbReference>
<dbReference type="EMBL" id="JBFOLJ010000009">
    <property type="protein sequence ID" value="KAL2507532.1"/>
    <property type="molecule type" value="Genomic_DNA"/>
</dbReference>
<accession>A0ABD1T4B3</accession>